<dbReference type="OrthoDB" id="3003687at2759"/>
<organism evidence="2 3">
    <name type="scientific">Macrolepiota fuliginosa MF-IS2</name>
    <dbReference type="NCBI Taxonomy" id="1400762"/>
    <lineage>
        <taxon>Eukaryota</taxon>
        <taxon>Fungi</taxon>
        <taxon>Dikarya</taxon>
        <taxon>Basidiomycota</taxon>
        <taxon>Agaricomycotina</taxon>
        <taxon>Agaricomycetes</taxon>
        <taxon>Agaricomycetidae</taxon>
        <taxon>Agaricales</taxon>
        <taxon>Agaricineae</taxon>
        <taxon>Agaricaceae</taxon>
        <taxon>Macrolepiota</taxon>
    </lineage>
</organism>
<evidence type="ECO:0000313" key="3">
    <source>
        <dbReference type="Proteomes" id="UP000807342"/>
    </source>
</evidence>
<keyword evidence="1" id="KW-0812">Transmembrane</keyword>
<evidence type="ECO:0000313" key="2">
    <source>
        <dbReference type="EMBL" id="KAF9451034.1"/>
    </source>
</evidence>
<accession>A0A9P5XII8</accession>
<name>A0A9P5XII8_9AGAR</name>
<feature type="transmembrane region" description="Helical" evidence="1">
    <location>
        <begin position="120"/>
        <end position="139"/>
    </location>
</feature>
<dbReference type="AlphaFoldDB" id="A0A9P5XII8"/>
<reference evidence="2" key="1">
    <citation type="submission" date="2020-11" db="EMBL/GenBank/DDBJ databases">
        <authorList>
            <consortium name="DOE Joint Genome Institute"/>
            <person name="Ahrendt S."/>
            <person name="Riley R."/>
            <person name="Andreopoulos W."/>
            <person name="Labutti K."/>
            <person name="Pangilinan J."/>
            <person name="Ruiz-Duenas F.J."/>
            <person name="Barrasa J.M."/>
            <person name="Sanchez-Garcia M."/>
            <person name="Camarero S."/>
            <person name="Miyauchi S."/>
            <person name="Serrano A."/>
            <person name="Linde D."/>
            <person name="Babiker R."/>
            <person name="Drula E."/>
            <person name="Ayuso-Fernandez I."/>
            <person name="Pacheco R."/>
            <person name="Padilla G."/>
            <person name="Ferreira P."/>
            <person name="Barriuso J."/>
            <person name="Kellner H."/>
            <person name="Castanera R."/>
            <person name="Alfaro M."/>
            <person name="Ramirez L."/>
            <person name="Pisabarro A.G."/>
            <person name="Kuo A."/>
            <person name="Tritt A."/>
            <person name="Lipzen A."/>
            <person name="He G."/>
            <person name="Yan M."/>
            <person name="Ng V."/>
            <person name="Cullen D."/>
            <person name="Martin F."/>
            <person name="Rosso M.-N."/>
            <person name="Henrissat B."/>
            <person name="Hibbett D."/>
            <person name="Martinez A.T."/>
            <person name="Grigoriev I.V."/>
        </authorList>
    </citation>
    <scope>NUCLEOTIDE SEQUENCE</scope>
    <source>
        <strain evidence="2">MF-IS2</strain>
    </source>
</reference>
<keyword evidence="3" id="KW-1185">Reference proteome</keyword>
<feature type="transmembrane region" description="Helical" evidence="1">
    <location>
        <begin position="84"/>
        <end position="108"/>
    </location>
</feature>
<dbReference type="EMBL" id="MU151092">
    <property type="protein sequence ID" value="KAF9451034.1"/>
    <property type="molecule type" value="Genomic_DNA"/>
</dbReference>
<gene>
    <name evidence="2" type="ORF">P691DRAFT_808876</name>
</gene>
<comment type="caution">
    <text evidence="2">The sequence shown here is derived from an EMBL/GenBank/DDBJ whole genome shotgun (WGS) entry which is preliminary data.</text>
</comment>
<keyword evidence="1" id="KW-0472">Membrane</keyword>
<feature type="transmembrane region" description="Helical" evidence="1">
    <location>
        <begin position="57"/>
        <end position="78"/>
    </location>
</feature>
<dbReference type="Proteomes" id="UP000807342">
    <property type="component" value="Unassembled WGS sequence"/>
</dbReference>
<protein>
    <submittedName>
        <fullName evidence="2">Uncharacterized protein</fullName>
    </submittedName>
</protein>
<keyword evidence="1" id="KW-1133">Transmembrane helix</keyword>
<sequence>MSRKGSILHLTQSLAAIGKVILNRLTPQRQLRNLLDNPGKDFVEWEFFRDAKCRKWVTLNVTCGLIMGAVTTIIFSKYPVGRAAFVLGSASLMSGLIATGIGVSLMYVLGDLKGRQYQNLMLKHPVLFSFVLVLPQVSLP</sequence>
<proteinExistence type="predicted"/>
<evidence type="ECO:0000256" key="1">
    <source>
        <dbReference type="SAM" id="Phobius"/>
    </source>
</evidence>